<name>A0A212RVU6_RHOAC</name>
<dbReference type="EMBL" id="FYDG01000008">
    <property type="protein sequence ID" value="SNB76798.1"/>
    <property type="molecule type" value="Genomic_DNA"/>
</dbReference>
<accession>A0A212RVU6</accession>
<sequence length="35" mass="3629">MTFVANQTPLLNAAPTRAPAASVRALGLLLLLINP</sequence>
<dbReference type="AlphaFoldDB" id="A0A212RVU6"/>
<evidence type="ECO:0000313" key="1">
    <source>
        <dbReference type="EMBL" id="SNB76798.1"/>
    </source>
</evidence>
<proteinExistence type="predicted"/>
<gene>
    <name evidence="1" type="ORF">SAMN06265338_10821</name>
</gene>
<evidence type="ECO:0000313" key="2">
    <source>
        <dbReference type="Proteomes" id="UP000198418"/>
    </source>
</evidence>
<organism evidence="1 2">
    <name type="scientific">Rhodoblastus acidophilus</name>
    <name type="common">Rhodopseudomonas acidophila</name>
    <dbReference type="NCBI Taxonomy" id="1074"/>
    <lineage>
        <taxon>Bacteria</taxon>
        <taxon>Pseudomonadati</taxon>
        <taxon>Pseudomonadota</taxon>
        <taxon>Alphaproteobacteria</taxon>
        <taxon>Hyphomicrobiales</taxon>
        <taxon>Rhodoblastaceae</taxon>
        <taxon>Rhodoblastus</taxon>
    </lineage>
</organism>
<dbReference type="Proteomes" id="UP000198418">
    <property type="component" value="Unassembled WGS sequence"/>
</dbReference>
<protein>
    <submittedName>
        <fullName evidence="1">Uncharacterized protein</fullName>
    </submittedName>
</protein>
<reference evidence="2" key="1">
    <citation type="submission" date="2017-06" db="EMBL/GenBank/DDBJ databases">
        <authorList>
            <person name="Varghese N."/>
            <person name="Submissions S."/>
        </authorList>
    </citation>
    <scope>NUCLEOTIDE SEQUENCE [LARGE SCALE GENOMIC DNA]</scope>
    <source>
        <strain evidence="2">DSM 137</strain>
    </source>
</reference>
<keyword evidence="2" id="KW-1185">Reference proteome</keyword>